<dbReference type="PRINTS" id="PR01270">
    <property type="entry name" value="HDASUPER"/>
</dbReference>
<keyword evidence="5" id="KW-0862">Zinc</keyword>
<dbReference type="InterPro" id="IPR000286">
    <property type="entry name" value="HDACs"/>
</dbReference>
<feature type="domain" description="Histone deacetylase" evidence="6">
    <location>
        <begin position="25"/>
        <end position="335"/>
    </location>
</feature>
<comment type="caution">
    <text evidence="7">The sequence shown here is derived from an EMBL/GenBank/DDBJ whole genome shotgun (WGS) entry which is preliminary data.</text>
</comment>
<evidence type="ECO:0000256" key="1">
    <source>
        <dbReference type="ARBA" id="ARBA00001947"/>
    </source>
</evidence>
<protein>
    <recommendedName>
        <fullName evidence="6">Histone deacetylase domain-containing protein</fullName>
    </recommendedName>
</protein>
<dbReference type="SUPFAM" id="SSF52768">
    <property type="entry name" value="Arginase/deacetylase"/>
    <property type="match status" value="1"/>
</dbReference>
<evidence type="ECO:0000256" key="3">
    <source>
        <dbReference type="ARBA" id="ARBA00022723"/>
    </source>
</evidence>
<comment type="cofactor">
    <cofactor evidence="1">
        <name>Zn(2+)</name>
        <dbReference type="ChEBI" id="CHEBI:29105"/>
    </cofactor>
</comment>
<keyword evidence="3" id="KW-0479">Metal-binding</keyword>
<dbReference type="GO" id="GO:0046872">
    <property type="term" value="F:metal ion binding"/>
    <property type="evidence" value="ECO:0007669"/>
    <property type="project" value="UniProtKB-KW"/>
</dbReference>
<dbReference type="GO" id="GO:0040029">
    <property type="term" value="P:epigenetic regulation of gene expression"/>
    <property type="evidence" value="ECO:0007669"/>
    <property type="project" value="TreeGrafter"/>
</dbReference>
<dbReference type="Proteomes" id="UP000177042">
    <property type="component" value="Unassembled WGS sequence"/>
</dbReference>
<dbReference type="InterPro" id="IPR023696">
    <property type="entry name" value="Ureohydrolase_dom_sf"/>
</dbReference>
<dbReference type="GO" id="GO:0016787">
    <property type="term" value="F:hydrolase activity"/>
    <property type="evidence" value="ECO:0007669"/>
    <property type="project" value="UniProtKB-KW"/>
</dbReference>
<keyword evidence="4" id="KW-0378">Hydrolase</keyword>
<organism evidence="7 8">
    <name type="scientific">Candidatus Daviesbacteria bacterium RIFCSPHIGHO2_02_FULL_39_12</name>
    <dbReference type="NCBI Taxonomy" id="1797770"/>
    <lineage>
        <taxon>Bacteria</taxon>
        <taxon>Candidatus Daviesiibacteriota</taxon>
    </lineage>
</organism>
<dbReference type="EMBL" id="MFCX01000015">
    <property type="protein sequence ID" value="OGE26146.1"/>
    <property type="molecule type" value="Genomic_DNA"/>
</dbReference>
<evidence type="ECO:0000313" key="8">
    <source>
        <dbReference type="Proteomes" id="UP000177042"/>
    </source>
</evidence>
<dbReference type="PANTHER" id="PTHR10625">
    <property type="entry name" value="HISTONE DEACETYLASE HDAC1-RELATED"/>
    <property type="match status" value="1"/>
</dbReference>
<evidence type="ECO:0000256" key="2">
    <source>
        <dbReference type="ARBA" id="ARBA00005947"/>
    </source>
</evidence>
<dbReference type="InterPro" id="IPR037138">
    <property type="entry name" value="His_deacetylse_dom_sf"/>
</dbReference>
<reference evidence="7 8" key="1">
    <citation type="journal article" date="2016" name="Nat. Commun.">
        <title>Thousands of microbial genomes shed light on interconnected biogeochemical processes in an aquifer system.</title>
        <authorList>
            <person name="Anantharaman K."/>
            <person name="Brown C.T."/>
            <person name="Hug L.A."/>
            <person name="Sharon I."/>
            <person name="Castelle C.J."/>
            <person name="Probst A.J."/>
            <person name="Thomas B.C."/>
            <person name="Singh A."/>
            <person name="Wilkins M.J."/>
            <person name="Karaoz U."/>
            <person name="Brodie E.L."/>
            <person name="Williams K.H."/>
            <person name="Hubbard S.S."/>
            <person name="Banfield J.F."/>
        </authorList>
    </citation>
    <scope>NUCLEOTIDE SEQUENCE [LARGE SCALE GENOMIC DNA]</scope>
</reference>
<comment type="similarity">
    <text evidence="2">Belongs to the histone deacetylase family.</text>
</comment>
<gene>
    <name evidence="7" type="ORF">A3C26_01310</name>
</gene>
<evidence type="ECO:0000313" key="7">
    <source>
        <dbReference type="EMBL" id="OGE26146.1"/>
    </source>
</evidence>
<evidence type="ECO:0000259" key="6">
    <source>
        <dbReference type="Pfam" id="PF00850"/>
    </source>
</evidence>
<dbReference type="Pfam" id="PF00850">
    <property type="entry name" value="Hist_deacetyl"/>
    <property type="match status" value="1"/>
</dbReference>
<dbReference type="Gene3D" id="3.40.800.20">
    <property type="entry name" value="Histone deacetylase domain"/>
    <property type="match status" value="1"/>
</dbReference>
<dbReference type="InterPro" id="IPR023801">
    <property type="entry name" value="His_deacetylse_dom"/>
</dbReference>
<name>A0A1F5JBZ6_9BACT</name>
<dbReference type="AlphaFoldDB" id="A0A1F5JBZ6"/>
<dbReference type="GO" id="GO:0004407">
    <property type="term" value="F:histone deacetylase activity"/>
    <property type="evidence" value="ECO:0007669"/>
    <property type="project" value="TreeGrafter"/>
</dbReference>
<proteinExistence type="inferred from homology"/>
<evidence type="ECO:0000256" key="4">
    <source>
        <dbReference type="ARBA" id="ARBA00022801"/>
    </source>
</evidence>
<accession>A0A1F5JBZ6</accession>
<dbReference type="CDD" id="cd10001">
    <property type="entry name" value="HDAC_classII_APAH"/>
    <property type="match status" value="1"/>
</dbReference>
<evidence type="ECO:0000256" key="5">
    <source>
        <dbReference type="ARBA" id="ARBA00022833"/>
    </source>
</evidence>
<sequence length="339" mass="38375">MKEFLSKNTDHNPPFEFFYGKRERHQEQRSRATEMEKALLNSPNSEVIYPEEFTPLPIHILKVVHSSDYVDFLTSTKEGKGRKYRYPSVFPPRRSSQTRQPNGLLGYYSCDMYTPVNSKIASAALTAATGAYNAAQAVLRGEKTTYAVGRPPGHHAGYDYMGGYCYINNSAVAAYTLSEQGRVAVVDVDFHHGNGTEDIFKTLQAEQEEPKVITISIHADPNRMFPYFSGHSTTPDTPFWQGINYALGPDITNQEYDRVLNKVLRQVDDLRVDYLVVPIGYDTHEADPIGDFKLTTPYYEQISRRIMELGLPTVFIQEGGYNTELLANNIKSFIRGIED</sequence>
<dbReference type="PANTHER" id="PTHR10625:SF17">
    <property type="entry name" value="HISTONE DEACETYLASE 8"/>
    <property type="match status" value="1"/>
</dbReference>